<dbReference type="SUPFAM" id="SSF53383">
    <property type="entry name" value="PLP-dependent transferases"/>
    <property type="match status" value="1"/>
</dbReference>
<feature type="region of interest" description="Disordered" evidence="1">
    <location>
        <begin position="1"/>
        <end position="37"/>
    </location>
</feature>
<keyword evidence="4" id="KW-1185">Reference proteome</keyword>
<accession>A0ABN7I2D7</accession>
<evidence type="ECO:0000313" key="3">
    <source>
        <dbReference type="EMBL" id="CAD6549752.1"/>
    </source>
</evidence>
<evidence type="ECO:0000256" key="1">
    <source>
        <dbReference type="SAM" id="MobiDB-lite"/>
    </source>
</evidence>
<feature type="compositionally biased region" description="Polar residues" evidence="1">
    <location>
        <begin position="1"/>
        <end position="20"/>
    </location>
</feature>
<protein>
    <submittedName>
        <fullName evidence="3">Capreomycidine synthase</fullName>
        <ecNumber evidence="3">4.2.1.145</ecNumber>
    </submittedName>
</protein>
<dbReference type="EMBL" id="CAJHCQ010000014">
    <property type="protein sequence ID" value="CAD6549752.1"/>
    <property type="molecule type" value="Genomic_DNA"/>
</dbReference>
<evidence type="ECO:0000259" key="2">
    <source>
        <dbReference type="Pfam" id="PF00155"/>
    </source>
</evidence>
<proteinExistence type="predicted"/>
<feature type="domain" description="Aminotransferase class I/classII large" evidence="2">
    <location>
        <begin position="86"/>
        <end position="403"/>
    </location>
</feature>
<dbReference type="InterPro" id="IPR004839">
    <property type="entry name" value="Aminotransferase_I/II_large"/>
</dbReference>
<dbReference type="InterPro" id="IPR015424">
    <property type="entry name" value="PyrdxlP-dep_Trfase"/>
</dbReference>
<dbReference type="PANTHER" id="PTHR43510">
    <property type="entry name" value="AMINOTRANSFERASE FUNCTION, HYPOTHETICAL (EUROFUNG)"/>
    <property type="match status" value="1"/>
</dbReference>
<name>A0ABN7I2D7_9BURK</name>
<dbReference type="InterPro" id="IPR015421">
    <property type="entry name" value="PyrdxlP-dep_Trfase_major"/>
</dbReference>
<dbReference type="InterPro" id="IPR015422">
    <property type="entry name" value="PyrdxlP-dep_Trfase_small"/>
</dbReference>
<dbReference type="RefSeq" id="WP_201698481.1">
    <property type="nucleotide sequence ID" value="NZ_CAJHCQ010000014.1"/>
</dbReference>
<dbReference type="Gene3D" id="3.90.1150.10">
    <property type="entry name" value="Aspartate Aminotransferase, domain 1"/>
    <property type="match status" value="1"/>
</dbReference>
<dbReference type="PANTHER" id="PTHR43510:SF1">
    <property type="entry name" value="AMINOTRANSFERASE FUNCTION, HYPOTHETICAL (EUROFUNG)"/>
    <property type="match status" value="1"/>
</dbReference>
<dbReference type="GO" id="GO:0016829">
    <property type="term" value="F:lyase activity"/>
    <property type="evidence" value="ECO:0007669"/>
    <property type="project" value="UniProtKB-KW"/>
</dbReference>
<dbReference type="Gene3D" id="3.40.640.10">
    <property type="entry name" value="Type I PLP-dependent aspartate aminotransferase-like (Major domain)"/>
    <property type="match status" value="1"/>
</dbReference>
<dbReference type="CDD" id="cd00609">
    <property type="entry name" value="AAT_like"/>
    <property type="match status" value="1"/>
</dbReference>
<dbReference type="Proteomes" id="UP000656319">
    <property type="component" value="Unassembled WGS sequence"/>
</dbReference>
<sequence>MSAPNSSLRPGPSATETLQGRSPEETRPGSSESEAPEWRGRFPYNEIISLLDVNRPLNLAESTSRDLTVGELLDLAGLERIRELKLGYSRSAGAIELREAIADVCKVPVEQIITTQGTALALFLLAFEVCRPGDEAVLATPCFPPSRDSLLGVGVNVREVRLSFENGYRLDLEQIEANLSPQTRLVSLASPQNPSGVQVTRADIEGLLVLMKKHSPEAILFIDETYREATYGEQAVLDSFAALDPRIVTGASVSKALGAPGLRTGWLTVADADLRARLTVAKMNTVISGSVLDETLAAVLLRRRDGVLAPRRRLLAGALEELAAWCAGEHKRIEWVRPDAGALCCLRLRSDVFDDVAVSRFWDVLPDYDLQLASGAWFGENSRVFRLGFGYLPPERLGSALSALSSALDAVAA</sequence>
<organism evidence="3 4">
    <name type="scientific">Paraburkholderia hiiakae</name>
    <dbReference type="NCBI Taxonomy" id="1081782"/>
    <lineage>
        <taxon>Bacteria</taxon>
        <taxon>Pseudomonadati</taxon>
        <taxon>Pseudomonadota</taxon>
        <taxon>Betaproteobacteria</taxon>
        <taxon>Burkholderiales</taxon>
        <taxon>Burkholderiaceae</taxon>
        <taxon>Paraburkholderia</taxon>
    </lineage>
</organism>
<reference evidence="3 4" key="1">
    <citation type="submission" date="2020-10" db="EMBL/GenBank/DDBJ databases">
        <authorList>
            <person name="Peeters C."/>
        </authorList>
    </citation>
    <scope>NUCLEOTIDE SEQUENCE [LARGE SCALE GENOMIC DNA]</scope>
    <source>
        <strain evidence="3 4">LMG 27952</strain>
    </source>
</reference>
<keyword evidence="3" id="KW-0456">Lyase</keyword>
<comment type="caution">
    <text evidence="3">The sequence shown here is derived from an EMBL/GenBank/DDBJ whole genome shotgun (WGS) entry which is preliminary data.</text>
</comment>
<evidence type="ECO:0000313" key="4">
    <source>
        <dbReference type="Proteomes" id="UP000656319"/>
    </source>
</evidence>
<dbReference type="Pfam" id="PF00155">
    <property type="entry name" value="Aminotran_1_2"/>
    <property type="match status" value="1"/>
</dbReference>
<gene>
    <name evidence="3" type="primary">vioD</name>
    <name evidence="3" type="ORF">LMG27952_04904</name>
</gene>
<dbReference type="EC" id="4.2.1.145" evidence="3"/>